<evidence type="ECO:0000313" key="2">
    <source>
        <dbReference type="Proteomes" id="UP000076738"/>
    </source>
</evidence>
<evidence type="ECO:0000313" key="1">
    <source>
        <dbReference type="EMBL" id="KZO89848.1"/>
    </source>
</evidence>
<dbReference type="STRING" id="1330018.A0A167FU62"/>
<accession>A0A167FU62</accession>
<protein>
    <submittedName>
        <fullName evidence="1">Uncharacterized protein</fullName>
    </submittedName>
</protein>
<sequence length="691" mass="78432">MSHGKRWYRLSVDRGCMHQVLVYVAASCCRSVGPATVFVEGCCHPVVPWGPVAVVGRALPEHVVPVVLLPGTCYADSIKVLVHQNDVFRTECQEVMGNPVDARALSKFQAAYHWHTFLSNLDLAHVYALTSTVLAPKETHYTPLQVACTNLIKSIHNECIPKLEPSLVLPWLLNESGTALDSTRPHMAYQQPATQAHLGLLVFRLVIAALRLRFPIPMTIDFDLLLPPDAVVHLDNIHSLLQNTPPPRDQALFDALYEFLYSIFTCEHLRAGYAPTSIERWLLLVSITSDGSWITTRAMAPLTSKIKHCIRDVLAYYILEHSYDTDNQVCLAFQLKASEHVRPYHTLGKPFAFHHITRIASLLFVINENTPKLPDAHWSEDRSVIYLGPHVLETKDICEGVERVVMEVETVFKCFALQGLDLPWLDELVDKIMSLPIIDQHSKQEIAYSVLEEEANTLIRQSRANLRILQDFFARDTKNPGQMPTLIRPNLFNDDGSPVFEEELVRVYLSKVDRAKLSLGVAMQLTGGGPMRATEFMMAKIHNNHFDIRNLHYYNRMFALHTMYTKVQAQFKSSGLNILFYPQRVTRLIWKFNLCIKPLEVFLYRKLGDMQASILACNYFFNSGTSMLMATDYGNTLKELMLGCMYTDLGIAAWCQLVKMILRAVVSMDIDDCFDDDDEEPSAIDETFNHT</sequence>
<dbReference type="PROSITE" id="PS51257">
    <property type="entry name" value="PROKAR_LIPOPROTEIN"/>
    <property type="match status" value="1"/>
</dbReference>
<organism evidence="1 2">
    <name type="scientific">Calocera viscosa (strain TUFC12733)</name>
    <dbReference type="NCBI Taxonomy" id="1330018"/>
    <lineage>
        <taxon>Eukaryota</taxon>
        <taxon>Fungi</taxon>
        <taxon>Dikarya</taxon>
        <taxon>Basidiomycota</taxon>
        <taxon>Agaricomycotina</taxon>
        <taxon>Dacrymycetes</taxon>
        <taxon>Dacrymycetales</taxon>
        <taxon>Dacrymycetaceae</taxon>
        <taxon>Calocera</taxon>
    </lineage>
</organism>
<name>A0A167FU62_CALVF</name>
<gene>
    <name evidence="1" type="ORF">CALVIDRAFT_531817</name>
</gene>
<dbReference type="AlphaFoldDB" id="A0A167FU62"/>
<reference evidence="1 2" key="1">
    <citation type="journal article" date="2016" name="Mol. Biol. Evol.">
        <title>Comparative Genomics of Early-Diverging Mushroom-Forming Fungi Provides Insights into the Origins of Lignocellulose Decay Capabilities.</title>
        <authorList>
            <person name="Nagy L.G."/>
            <person name="Riley R."/>
            <person name="Tritt A."/>
            <person name="Adam C."/>
            <person name="Daum C."/>
            <person name="Floudas D."/>
            <person name="Sun H."/>
            <person name="Yadav J.S."/>
            <person name="Pangilinan J."/>
            <person name="Larsson K.H."/>
            <person name="Matsuura K."/>
            <person name="Barry K."/>
            <person name="Labutti K."/>
            <person name="Kuo R."/>
            <person name="Ohm R.A."/>
            <person name="Bhattacharya S.S."/>
            <person name="Shirouzu T."/>
            <person name="Yoshinaga Y."/>
            <person name="Martin F.M."/>
            <person name="Grigoriev I.V."/>
            <person name="Hibbett D.S."/>
        </authorList>
    </citation>
    <scope>NUCLEOTIDE SEQUENCE [LARGE SCALE GENOMIC DNA]</scope>
    <source>
        <strain evidence="1 2">TUFC12733</strain>
    </source>
</reference>
<proteinExistence type="predicted"/>
<dbReference type="OrthoDB" id="2674601at2759"/>
<dbReference type="EMBL" id="KV417362">
    <property type="protein sequence ID" value="KZO89848.1"/>
    <property type="molecule type" value="Genomic_DNA"/>
</dbReference>
<keyword evidence="2" id="KW-1185">Reference proteome</keyword>
<dbReference type="Proteomes" id="UP000076738">
    <property type="component" value="Unassembled WGS sequence"/>
</dbReference>